<dbReference type="GO" id="GO:0009882">
    <property type="term" value="F:blue light photoreceptor activity"/>
    <property type="evidence" value="ECO:0007669"/>
    <property type="project" value="InterPro"/>
</dbReference>
<sequence>MNLIRLVYISSATPPMSDEALAALVEQARTFNVEHGLTGMLIYAEGNFLQVLEGDAREVDDLFERICRDPSHAHLLCLERAPITRREFSDWSMGFRNLSGVECEDLPDWLTGIPGKGLPPAREGMALLQHYGQGEG</sequence>
<dbReference type="InterPro" id="IPR036046">
    <property type="entry name" value="Acylphosphatase-like_dom_sf"/>
</dbReference>
<dbReference type="InterPro" id="IPR007024">
    <property type="entry name" value="BLUF_domain"/>
</dbReference>
<evidence type="ECO:0000259" key="1">
    <source>
        <dbReference type="PROSITE" id="PS50925"/>
    </source>
</evidence>
<dbReference type="SUPFAM" id="SSF54975">
    <property type="entry name" value="Acylphosphatase/BLUF domain-like"/>
    <property type="match status" value="1"/>
</dbReference>
<accession>A0A497XBT1</accession>
<protein>
    <submittedName>
        <fullName evidence="2">FAD-dependent sensor of blue light</fullName>
    </submittedName>
</protein>
<dbReference type="PROSITE" id="PS50925">
    <property type="entry name" value="BLUF"/>
    <property type="match status" value="1"/>
</dbReference>
<dbReference type="Proteomes" id="UP000268908">
    <property type="component" value="Unassembled WGS sequence"/>
</dbReference>
<dbReference type="SMART" id="SM01034">
    <property type="entry name" value="BLUF"/>
    <property type="match status" value="1"/>
</dbReference>
<dbReference type="Pfam" id="PF04940">
    <property type="entry name" value="BLUF"/>
    <property type="match status" value="1"/>
</dbReference>
<evidence type="ECO:0000313" key="3">
    <source>
        <dbReference type="Proteomes" id="UP000268908"/>
    </source>
</evidence>
<reference evidence="2 3" key="1">
    <citation type="submission" date="2018-10" db="EMBL/GenBank/DDBJ databases">
        <title>Genomic Encyclopedia of Type Strains, Phase IV (KMG-IV): sequencing the most valuable type-strain genomes for metagenomic binning, comparative biology and taxonomic classification.</title>
        <authorList>
            <person name="Goeker M."/>
        </authorList>
    </citation>
    <scope>NUCLEOTIDE SEQUENCE [LARGE SCALE GENOMIC DNA]</scope>
    <source>
        <strain evidence="2 3">DSM 26916</strain>
    </source>
</reference>
<keyword evidence="3" id="KW-1185">Reference proteome</keyword>
<gene>
    <name evidence="2" type="ORF">DFR35_2433</name>
</gene>
<name>A0A497XBT1_9PROT</name>
<organism evidence="2 3">
    <name type="scientific">Sulfurisoma sediminicola</name>
    <dbReference type="NCBI Taxonomy" id="1381557"/>
    <lineage>
        <taxon>Bacteria</taxon>
        <taxon>Pseudomonadati</taxon>
        <taxon>Pseudomonadota</taxon>
        <taxon>Betaproteobacteria</taxon>
        <taxon>Nitrosomonadales</taxon>
        <taxon>Sterolibacteriaceae</taxon>
        <taxon>Sulfurisoma</taxon>
    </lineage>
</organism>
<feature type="domain" description="BLUF" evidence="1">
    <location>
        <begin position="3"/>
        <end position="94"/>
    </location>
</feature>
<dbReference type="GO" id="GO:0071949">
    <property type="term" value="F:FAD binding"/>
    <property type="evidence" value="ECO:0007669"/>
    <property type="project" value="InterPro"/>
</dbReference>
<dbReference type="Gene3D" id="3.30.70.100">
    <property type="match status" value="1"/>
</dbReference>
<evidence type="ECO:0000313" key="2">
    <source>
        <dbReference type="EMBL" id="RLJ63800.1"/>
    </source>
</evidence>
<dbReference type="EMBL" id="RCCI01000006">
    <property type="protein sequence ID" value="RLJ63800.1"/>
    <property type="molecule type" value="Genomic_DNA"/>
</dbReference>
<dbReference type="AlphaFoldDB" id="A0A497XBT1"/>
<comment type="caution">
    <text evidence="2">The sequence shown here is derived from an EMBL/GenBank/DDBJ whole genome shotgun (WGS) entry which is preliminary data.</text>
</comment>
<dbReference type="RefSeq" id="WP_121242750.1">
    <property type="nucleotide sequence ID" value="NZ_BHVV01000003.1"/>
</dbReference>
<dbReference type="OrthoDB" id="557705at2"/>
<proteinExistence type="predicted"/>